<dbReference type="InParanoid" id="A0A0C3ATA1"/>
<dbReference type="PANTHER" id="PTHR10963:SF24">
    <property type="entry name" value="GLYCOSIDASE C21B10.07-RELATED"/>
    <property type="match status" value="1"/>
</dbReference>
<name>A0A0C3ATA1_PILCF</name>
<accession>A0A0C3ATA1</accession>
<dbReference type="Gene3D" id="2.60.120.200">
    <property type="match status" value="1"/>
</dbReference>
<evidence type="ECO:0000313" key="3">
    <source>
        <dbReference type="EMBL" id="KIM77143.1"/>
    </source>
</evidence>
<sequence>MKFPLSLALVSIVVPALGATYSQTDVITGPEFLKNFALEDIVDPTNGRVKYVNLATAQQDGLVSSTSTTFTMRVDNTTVLDPNGPGRNSIRIKSINTYTTHVVVANINHMPQGCATWPAFWEVDEADWPNQGEIDIVEGVNDQEPNMYSLHTGPSCTMPSTDRNQTGTVLSTDCSAADNSNAGCGVGSSDSNSYGPAFNLMGGGWYATERAESFIKVWFWERNDDSVPVDVANPGNTVNTDKWGTPDAYFPDTSCNFGTHFGSLNMIFDITLCGDFAGNPAVYEKSGCPSTCVDFVNKNPSAFSEAYWELASLSIYQ</sequence>
<dbReference type="GO" id="GO:0004553">
    <property type="term" value="F:hydrolase activity, hydrolyzing O-glycosyl compounds"/>
    <property type="evidence" value="ECO:0007669"/>
    <property type="project" value="InterPro"/>
</dbReference>
<dbReference type="InterPro" id="IPR050546">
    <property type="entry name" value="Glycosyl_Hydrlase_16"/>
</dbReference>
<keyword evidence="3" id="KW-0378">Hydrolase</keyword>
<keyword evidence="1" id="KW-0732">Signal</keyword>
<dbReference type="Pfam" id="PF26113">
    <property type="entry name" value="GH16_XgeA"/>
    <property type="match status" value="1"/>
</dbReference>
<dbReference type="SUPFAM" id="SSF49899">
    <property type="entry name" value="Concanavalin A-like lectins/glucanases"/>
    <property type="match status" value="1"/>
</dbReference>
<dbReference type="EMBL" id="KN833028">
    <property type="protein sequence ID" value="KIM77143.1"/>
    <property type="molecule type" value="Genomic_DNA"/>
</dbReference>
<reference evidence="4" key="2">
    <citation type="submission" date="2015-01" db="EMBL/GenBank/DDBJ databases">
        <title>Evolutionary Origins and Diversification of the Mycorrhizal Mutualists.</title>
        <authorList>
            <consortium name="DOE Joint Genome Institute"/>
            <consortium name="Mycorrhizal Genomics Consortium"/>
            <person name="Kohler A."/>
            <person name="Kuo A."/>
            <person name="Nagy L.G."/>
            <person name="Floudas D."/>
            <person name="Copeland A."/>
            <person name="Barry K.W."/>
            <person name="Cichocki N."/>
            <person name="Veneault-Fourrey C."/>
            <person name="LaButti K."/>
            <person name="Lindquist E.A."/>
            <person name="Lipzen A."/>
            <person name="Lundell T."/>
            <person name="Morin E."/>
            <person name="Murat C."/>
            <person name="Riley R."/>
            <person name="Ohm R."/>
            <person name="Sun H."/>
            <person name="Tunlid A."/>
            <person name="Henrissat B."/>
            <person name="Grigoriev I.V."/>
            <person name="Hibbett D.S."/>
            <person name="Martin F."/>
        </authorList>
    </citation>
    <scope>NUCLEOTIDE SEQUENCE [LARGE SCALE GENOMIC DNA]</scope>
    <source>
        <strain evidence="4">F 1598</strain>
    </source>
</reference>
<dbReference type="AlphaFoldDB" id="A0A0C3ATA1"/>
<dbReference type="Proteomes" id="UP000054166">
    <property type="component" value="Unassembled WGS sequence"/>
</dbReference>
<feature type="chain" id="PRO_5002161123" evidence="1">
    <location>
        <begin position="19"/>
        <end position="317"/>
    </location>
</feature>
<reference evidence="3 4" key="1">
    <citation type="submission" date="2014-04" db="EMBL/GenBank/DDBJ databases">
        <authorList>
            <consortium name="DOE Joint Genome Institute"/>
            <person name="Kuo A."/>
            <person name="Tarkka M."/>
            <person name="Buscot F."/>
            <person name="Kohler A."/>
            <person name="Nagy L.G."/>
            <person name="Floudas D."/>
            <person name="Copeland A."/>
            <person name="Barry K.W."/>
            <person name="Cichocki N."/>
            <person name="Veneault-Fourrey C."/>
            <person name="LaButti K."/>
            <person name="Lindquist E.A."/>
            <person name="Lipzen A."/>
            <person name="Lundell T."/>
            <person name="Morin E."/>
            <person name="Murat C."/>
            <person name="Sun H."/>
            <person name="Tunlid A."/>
            <person name="Henrissat B."/>
            <person name="Grigoriev I.V."/>
            <person name="Hibbett D.S."/>
            <person name="Martin F."/>
            <person name="Nordberg H.P."/>
            <person name="Cantor M.N."/>
            <person name="Hua S.X."/>
        </authorList>
    </citation>
    <scope>NUCLEOTIDE SEQUENCE [LARGE SCALE GENOMIC DNA]</scope>
    <source>
        <strain evidence="3 4">F 1598</strain>
    </source>
</reference>
<dbReference type="PROSITE" id="PS51762">
    <property type="entry name" value="GH16_2"/>
    <property type="match status" value="1"/>
</dbReference>
<keyword evidence="4" id="KW-1185">Reference proteome</keyword>
<proteinExistence type="predicted"/>
<gene>
    <name evidence="3" type="ORF">PILCRDRAFT_825697</name>
</gene>
<dbReference type="InterPro" id="IPR013320">
    <property type="entry name" value="ConA-like_dom_sf"/>
</dbReference>
<dbReference type="GO" id="GO:0009251">
    <property type="term" value="P:glucan catabolic process"/>
    <property type="evidence" value="ECO:0007669"/>
    <property type="project" value="TreeGrafter"/>
</dbReference>
<feature type="signal peptide" evidence="1">
    <location>
        <begin position="1"/>
        <end position="18"/>
    </location>
</feature>
<evidence type="ECO:0000256" key="1">
    <source>
        <dbReference type="SAM" id="SignalP"/>
    </source>
</evidence>
<dbReference type="OrthoDB" id="192832at2759"/>
<feature type="domain" description="GH16" evidence="2">
    <location>
        <begin position="14"/>
        <end position="285"/>
    </location>
</feature>
<dbReference type="HOGENOM" id="CLU_016972_1_1_1"/>
<dbReference type="PANTHER" id="PTHR10963">
    <property type="entry name" value="GLYCOSYL HYDROLASE-RELATED"/>
    <property type="match status" value="1"/>
</dbReference>
<dbReference type="InterPro" id="IPR000757">
    <property type="entry name" value="Beta-glucanase-like"/>
</dbReference>
<evidence type="ECO:0000259" key="2">
    <source>
        <dbReference type="PROSITE" id="PS51762"/>
    </source>
</evidence>
<evidence type="ECO:0000313" key="4">
    <source>
        <dbReference type="Proteomes" id="UP000054166"/>
    </source>
</evidence>
<dbReference type="CDD" id="cd02181">
    <property type="entry name" value="GH16_fungal_Lam16A_glucanase"/>
    <property type="match status" value="1"/>
</dbReference>
<organism evidence="3 4">
    <name type="scientific">Piloderma croceum (strain F 1598)</name>
    <dbReference type="NCBI Taxonomy" id="765440"/>
    <lineage>
        <taxon>Eukaryota</taxon>
        <taxon>Fungi</taxon>
        <taxon>Dikarya</taxon>
        <taxon>Basidiomycota</taxon>
        <taxon>Agaricomycotina</taxon>
        <taxon>Agaricomycetes</taxon>
        <taxon>Agaricomycetidae</taxon>
        <taxon>Atheliales</taxon>
        <taxon>Atheliaceae</taxon>
        <taxon>Piloderma</taxon>
    </lineage>
</organism>
<dbReference type="STRING" id="765440.A0A0C3ATA1"/>
<protein>
    <submittedName>
        <fullName evidence="3">Glycoside hydrolase family 16 protein</fullName>
    </submittedName>
</protein>